<proteinExistence type="predicted"/>
<dbReference type="AlphaFoldDB" id="A0A1X0N991"/>
<comment type="caution">
    <text evidence="2">The sequence shown here is derived from an EMBL/GenBank/DDBJ whole genome shotgun (WGS) entry which is preliminary data.</text>
</comment>
<keyword evidence="3" id="KW-1185">Reference proteome</keyword>
<feature type="transmembrane region" description="Helical" evidence="1">
    <location>
        <begin position="129"/>
        <end position="146"/>
    </location>
</feature>
<keyword evidence="1" id="KW-0812">Transmembrane</keyword>
<reference evidence="3" key="1">
    <citation type="submission" date="2017-02" db="EMBL/GenBank/DDBJ databases">
        <title>Pseudomonas floridae sp. nov., a novel pathogenic bacterial species isolated from tomato.</title>
        <authorList>
            <person name="Timilsina S."/>
            <person name="Vallad G.E."/>
            <person name="Jones J.B."/>
        </authorList>
    </citation>
    <scope>NUCLEOTIDE SEQUENCE [LARGE SCALE GENOMIC DNA]</scope>
    <source>
        <strain evidence="3">GEV388</strain>
    </source>
</reference>
<feature type="transmembrane region" description="Helical" evidence="1">
    <location>
        <begin position="71"/>
        <end position="91"/>
    </location>
</feature>
<evidence type="ECO:0000313" key="2">
    <source>
        <dbReference type="EMBL" id="ORC60555.1"/>
    </source>
</evidence>
<feature type="transmembrane region" description="Helical" evidence="1">
    <location>
        <begin position="37"/>
        <end position="59"/>
    </location>
</feature>
<dbReference type="STRING" id="1958950.BZK31_06160"/>
<keyword evidence="1" id="KW-0472">Membrane</keyword>
<dbReference type="Proteomes" id="UP000192815">
    <property type="component" value="Unassembled WGS sequence"/>
</dbReference>
<organism evidence="2 3">
    <name type="scientific">Pseudomonas floridensis</name>
    <dbReference type="NCBI Taxonomy" id="1958950"/>
    <lineage>
        <taxon>Bacteria</taxon>
        <taxon>Pseudomonadati</taxon>
        <taxon>Pseudomonadota</taxon>
        <taxon>Gammaproteobacteria</taxon>
        <taxon>Pseudomonadales</taxon>
        <taxon>Pseudomonadaceae</taxon>
        <taxon>Pseudomonas</taxon>
    </lineage>
</organism>
<keyword evidence="1" id="KW-1133">Transmembrane helix</keyword>
<dbReference type="GO" id="GO:0005886">
    <property type="term" value="C:plasma membrane"/>
    <property type="evidence" value="ECO:0007669"/>
    <property type="project" value="TreeGrafter"/>
</dbReference>
<protein>
    <recommendedName>
        <fullName evidence="4">EamA-like transporter family protein</fullName>
    </recommendedName>
</protein>
<dbReference type="OrthoDB" id="7864805at2"/>
<evidence type="ECO:0000313" key="3">
    <source>
        <dbReference type="Proteomes" id="UP000192815"/>
    </source>
</evidence>
<dbReference type="PANTHER" id="PTHR34821:SF2">
    <property type="entry name" value="INNER MEMBRANE PROTEIN YDCZ"/>
    <property type="match status" value="1"/>
</dbReference>
<dbReference type="InterPro" id="IPR006750">
    <property type="entry name" value="YdcZ"/>
</dbReference>
<evidence type="ECO:0000256" key="1">
    <source>
        <dbReference type="SAM" id="Phobius"/>
    </source>
</evidence>
<gene>
    <name evidence="2" type="ORF">BZK31_06160</name>
</gene>
<dbReference type="Pfam" id="PF04657">
    <property type="entry name" value="DMT_YdcZ"/>
    <property type="match status" value="1"/>
</dbReference>
<evidence type="ECO:0008006" key="4">
    <source>
        <dbReference type="Google" id="ProtNLM"/>
    </source>
</evidence>
<name>A0A1X0N991_9PSED</name>
<dbReference type="PANTHER" id="PTHR34821">
    <property type="entry name" value="INNER MEMBRANE PROTEIN YDCZ"/>
    <property type="match status" value="1"/>
</dbReference>
<dbReference type="EMBL" id="MUIO01000018">
    <property type="protein sequence ID" value="ORC60555.1"/>
    <property type="molecule type" value="Genomic_DNA"/>
</dbReference>
<dbReference type="RefSeq" id="WP_083181898.1">
    <property type="nucleotide sequence ID" value="NZ_CBCRZR010000022.1"/>
</dbReference>
<sequence length="148" mass="15790">MNVVTAFTLSLAAGFAVPLQAGTNARLGVVLGHPLWATMVSLLVSLIAVIGVMLIFKVQRPCLSTLQSTPWWAWLGGVAGVLYITTALLMAPRLGTLNFMMAVIVGQLVISLIIDYFGLVGLPRQSINVQKIVGILVVIMGFLITVRS</sequence>
<feature type="transmembrane region" description="Helical" evidence="1">
    <location>
        <begin position="97"/>
        <end position="117"/>
    </location>
</feature>
<accession>A0A1X0N991</accession>